<dbReference type="Gene3D" id="3.90.550.10">
    <property type="entry name" value="Spore Coat Polysaccharide Biosynthesis Protein SpsA, Chain A"/>
    <property type="match status" value="1"/>
</dbReference>
<dbReference type="PANTHER" id="PTHR43685">
    <property type="entry name" value="GLYCOSYLTRANSFERASE"/>
    <property type="match status" value="1"/>
</dbReference>
<keyword evidence="1" id="KW-0812">Transmembrane</keyword>
<dbReference type="Pfam" id="PF00535">
    <property type="entry name" value="Glycos_transf_2"/>
    <property type="match status" value="1"/>
</dbReference>
<keyword evidence="1" id="KW-1133">Transmembrane helix</keyword>
<comment type="caution">
    <text evidence="3">The sequence shown here is derived from an EMBL/GenBank/DDBJ whole genome shotgun (WGS) entry which is preliminary data.</text>
</comment>
<proteinExistence type="predicted"/>
<name>A0A1F6BHR7_9BACT</name>
<accession>A0A1F6BHR7</accession>
<evidence type="ECO:0000313" key="4">
    <source>
        <dbReference type="Proteomes" id="UP000176228"/>
    </source>
</evidence>
<gene>
    <name evidence="3" type="ORF">A2968_06200</name>
</gene>
<protein>
    <recommendedName>
        <fullName evidence="2">Glycosyltransferase 2-like domain-containing protein</fullName>
    </recommendedName>
</protein>
<dbReference type="STRING" id="1798391.A2968_06200"/>
<dbReference type="InterPro" id="IPR029044">
    <property type="entry name" value="Nucleotide-diphossugar_trans"/>
</dbReference>
<evidence type="ECO:0000256" key="1">
    <source>
        <dbReference type="SAM" id="Phobius"/>
    </source>
</evidence>
<evidence type="ECO:0000313" key="3">
    <source>
        <dbReference type="EMBL" id="OGG36332.1"/>
    </source>
</evidence>
<keyword evidence="1" id="KW-0472">Membrane</keyword>
<feature type="transmembrane region" description="Helical" evidence="1">
    <location>
        <begin position="243"/>
        <end position="265"/>
    </location>
</feature>
<dbReference type="InterPro" id="IPR050834">
    <property type="entry name" value="Glycosyltransf_2"/>
</dbReference>
<organism evidence="3 4">
    <name type="scientific">Candidatus Gottesmanbacteria bacterium RIFCSPLOWO2_01_FULL_42_22</name>
    <dbReference type="NCBI Taxonomy" id="1798391"/>
    <lineage>
        <taxon>Bacteria</taxon>
        <taxon>Candidatus Gottesmaniibacteriota</taxon>
    </lineage>
</organism>
<reference evidence="3 4" key="1">
    <citation type="journal article" date="2016" name="Nat. Commun.">
        <title>Thousands of microbial genomes shed light on interconnected biogeochemical processes in an aquifer system.</title>
        <authorList>
            <person name="Anantharaman K."/>
            <person name="Brown C.T."/>
            <person name="Hug L.A."/>
            <person name="Sharon I."/>
            <person name="Castelle C.J."/>
            <person name="Probst A.J."/>
            <person name="Thomas B.C."/>
            <person name="Singh A."/>
            <person name="Wilkins M.J."/>
            <person name="Karaoz U."/>
            <person name="Brodie E.L."/>
            <person name="Williams K.H."/>
            <person name="Hubbard S.S."/>
            <person name="Banfield J.F."/>
        </authorList>
    </citation>
    <scope>NUCLEOTIDE SEQUENCE [LARGE SCALE GENOMIC DNA]</scope>
</reference>
<dbReference type="SUPFAM" id="SSF53448">
    <property type="entry name" value="Nucleotide-diphospho-sugar transferases"/>
    <property type="match status" value="1"/>
</dbReference>
<dbReference type="Proteomes" id="UP000176228">
    <property type="component" value="Unassembled WGS sequence"/>
</dbReference>
<feature type="domain" description="Glycosyltransferase 2-like" evidence="2">
    <location>
        <begin position="4"/>
        <end position="165"/>
    </location>
</feature>
<dbReference type="EMBL" id="MFJU01000016">
    <property type="protein sequence ID" value="OGG36332.1"/>
    <property type="molecule type" value="Genomic_DNA"/>
</dbReference>
<sequence length="303" mass="35040">MKFSIVVATYNHPQILADCLKNLARLKFPKDQFEIIFVDNNPGNSGKIPLTEKREMPKLKMVFEETPGLSRSRNKGIKESSGGYIAFIDDDALIEENYLSVAQKAIRNHPEISIFGGPIYPYYLDDKPGWFKDEYEARNWGEKERILERGETFSGSNMIIKRELFARFGKFRTSLGMNAQFLILGEETDFFTRLKKKGIELLYVPDMKVNHLVQRDKMTVTYQLKRAYVAGSSQFVNLEDNPALALFSFFKYAGGWIVFSFWALLKIFSHKNLKQWLVEEWSPVLFATGFLIRSVGIKIKVKR</sequence>
<evidence type="ECO:0000259" key="2">
    <source>
        <dbReference type="Pfam" id="PF00535"/>
    </source>
</evidence>
<dbReference type="PANTHER" id="PTHR43685:SF2">
    <property type="entry name" value="GLYCOSYLTRANSFERASE 2-LIKE DOMAIN-CONTAINING PROTEIN"/>
    <property type="match status" value="1"/>
</dbReference>
<dbReference type="AlphaFoldDB" id="A0A1F6BHR7"/>
<dbReference type="InterPro" id="IPR001173">
    <property type="entry name" value="Glyco_trans_2-like"/>
</dbReference>